<sequence>MDATTGINIAKVVGPSVSIATAGAILSISALYTPLLSNSARSQSSSKPSPTVTLPSIRFIFSRGSHFFPQAATFAAANFGYLAYYSANTAVKVLGMEMGTRTGFVAAAVLSIAIGPITGLMLPVCNNPLREMAELERQGRGDEVDEGELKKMVKRFEWLNYVRGAAILAGGVLGLAVVIAEGK</sequence>
<evidence type="ECO:0000256" key="3">
    <source>
        <dbReference type="ARBA" id="ARBA00022989"/>
    </source>
</evidence>
<evidence type="ECO:0000256" key="5">
    <source>
        <dbReference type="ARBA" id="ARBA00034313"/>
    </source>
</evidence>
<dbReference type="OMA" id="SLPMVRW"/>
<dbReference type="EMBL" id="KL584756">
    <property type="protein sequence ID" value="KEQ96398.1"/>
    <property type="molecule type" value="Genomic_DNA"/>
</dbReference>
<dbReference type="AlphaFoldDB" id="A0A074YEZ9"/>
<dbReference type="OrthoDB" id="5954308at2759"/>
<keyword evidence="8" id="KW-1185">Reference proteome</keyword>
<keyword evidence="2 6" id="KW-0812">Transmembrane</keyword>
<proteinExistence type="inferred from homology"/>
<accession>A0A074YEZ9</accession>
<evidence type="ECO:0000256" key="4">
    <source>
        <dbReference type="ARBA" id="ARBA00023136"/>
    </source>
</evidence>
<dbReference type="InParanoid" id="A0A074YEZ9"/>
<dbReference type="InterPro" id="IPR013901">
    <property type="entry name" value="Anthrone_oxy"/>
</dbReference>
<evidence type="ECO:0000256" key="2">
    <source>
        <dbReference type="ARBA" id="ARBA00022692"/>
    </source>
</evidence>
<dbReference type="GeneID" id="25372003"/>
<evidence type="ECO:0000256" key="6">
    <source>
        <dbReference type="SAM" id="Phobius"/>
    </source>
</evidence>
<dbReference type="HOGENOM" id="CLU_1320942_0_0_1"/>
<dbReference type="Pfam" id="PF08592">
    <property type="entry name" value="Anthrone_oxy"/>
    <property type="match status" value="1"/>
</dbReference>
<feature type="transmembrane region" description="Helical" evidence="6">
    <location>
        <begin position="158"/>
        <end position="180"/>
    </location>
</feature>
<dbReference type="Proteomes" id="UP000030641">
    <property type="component" value="Unassembled WGS sequence"/>
</dbReference>
<dbReference type="PANTHER" id="PTHR35042:SF1">
    <property type="entry name" value="DUF1772-DOMAIN-CONTAINING PROTEIN"/>
    <property type="match status" value="1"/>
</dbReference>
<comment type="similarity">
    <text evidence="5">Belongs to the anthrone oxygenase family.</text>
</comment>
<organism evidence="7 8">
    <name type="scientific">Aureobasidium subglaciale (strain EXF-2481)</name>
    <name type="common">Aureobasidium pullulans var. subglaciale</name>
    <dbReference type="NCBI Taxonomy" id="1043005"/>
    <lineage>
        <taxon>Eukaryota</taxon>
        <taxon>Fungi</taxon>
        <taxon>Dikarya</taxon>
        <taxon>Ascomycota</taxon>
        <taxon>Pezizomycotina</taxon>
        <taxon>Dothideomycetes</taxon>
        <taxon>Dothideomycetidae</taxon>
        <taxon>Dothideales</taxon>
        <taxon>Saccotheciaceae</taxon>
        <taxon>Aureobasidium</taxon>
    </lineage>
</organism>
<reference evidence="7 8" key="1">
    <citation type="journal article" date="2014" name="BMC Genomics">
        <title>Genome sequencing of four Aureobasidium pullulans varieties: biotechnological potential, stress tolerance, and description of new species.</title>
        <authorList>
            <person name="Gostin Ar C."/>
            <person name="Ohm R.A."/>
            <person name="Kogej T."/>
            <person name="Sonjak S."/>
            <person name="Turk M."/>
            <person name="Zajc J."/>
            <person name="Zalar P."/>
            <person name="Grube M."/>
            <person name="Sun H."/>
            <person name="Han J."/>
            <person name="Sharma A."/>
            <person name="Chiniquy J."/>
            <person name="Ngan C.Y."/>
            <person name="Lipzen A."/>
            <person name="Barry K."/>
            <person name="Grigoriev I.V."/>
            <person name="Gunde-Cimerman N."/>
        </authorList>
    </citation>
    <scope>NUCLEOTIDE SEQUENCE [LARGE SCALE GENOMIC DNA]</scope>
    <source>
        <strain evidence="7 8">EXF-2481</strain>
    </source>
</reference>
<evidence type="ECO:0000313" key="7">
    <source>
        <dbReference type="EMBL" id="KEQ96398.1"/>
    </source>
</evidence>
<comment type="subcellular location">
    <subcellularLocation>
        <location evidence="1">Membrane</location>
        <topology evidence="1">Multi-pass membrane protein</topology>
    </subcellularLocation>
</comment>
<keyword evidence="4 6" id="KW-0472">Membrane</keyword>
<evidence type="ECO:0000313" key="8">
    <source>
        <dbReference type="Proteomes" id="UP000030641"/>
    </source>
</evidence>
<keyword evidence="3 6" id="KW-1133">Transmembrane helix</keyword>
<feature type="transmembrane region" description="Helical" evidence="6">
    <location>
        <begin position="12"/>
        <end position="32"/>
    </location>
</feature>
<name>A0A074YEZ9_AURSE</name>
<evidence type="ECO:0008006" key="9">
    <source>
        <dbReference type="Google" id="ProtNLM"/>
    </source>
</evidence>
<evidence type="ECO:0000256" key="1">
    <source>
        <dbReference type="ARBA" id="ARBA00004141"/>
    </source>
</evidence>
<protein>
    <recommendedName>
        <fullName evidence="9">DUF1772 domain-containing protein</fullName>
    </recommendedName>
</protein>
<dbReference type="GO" id="GO:0016020">
    <property type="term" value="C:membrane"/>
    <property type="evidence" value="ECO:0007669"/>
    <property type="project" value="UniProtKB-SubCell"/>
</dbReference>
<dbReference type="PANTHER" id="PTHR35042">
    <property type="entry name" value="ANTHRONE OXYGENASE ENCC"/>
    <property type="match status" value="1"/>
</dbReference>
<dbReference type="RefSeq" id="XP_013345078.1">
    <property type="nucleotide sequence ID" value="XM_013489624.1"/>
</dbReference>
<feature type="transmembrane region" description="Helical" evidence="6">
    <location>
        <begin position="67"/>
        <end position="84"/>
    </location>
</feature>
<feature type="transmembrane region" description="Helical" evidence="6">
    <location>
        <begin position="104"/>
        <end position="125"/>
    </location>
</feature>
<gene>
    <name evidence="7" type="ORF">AUEXF2481DRAFT_87806</name>
</gene>